<accession>A0ABT3HEN8</accession>
<dbReference type="EMBL" id="JAOQNS010000009">
    <property type="protein sequence ID" value="MCW2308867.1"/>
    <property type="molecule type" value="Genomic_DNA"/>
</dbReference>
<proteinExistence type="predicted"/>
<protein>
    <submittedName>
        <fullName evidence="2">Uncharacterized protein</fullName>
    </submittedName>
</protein>
<dbReference type="RefSeq" id="WP_264602465.1">
    <property type="nucleotide sequence ID" value="NZ_JAOQNS010000009.1"/>
</dbReference>
<gene>
    <name evidence="2" type="ORF">M2319_003216</name>
</gene>
<keyword evidence="3" id="KW-1185">Reference proteome</keyword>
<dbReference type="Proteomes" id="UP001209755">
    <property type="component" value="Unassembled WGS sequence"/>
</dbReference>
<name>A0ABT3HEN8_9HYPH</name>
<evidence type="ECO:0000256" key="1">
    <source>
        <dbReference type="SAM" id="MobiDB-lite"/>
    </source>
</evidence>
<feature type="compositionally biased region" description="Low complexity" evidence="1">
    <location>
        <begin position="61"/>
        <end position="70"/>
    </location>
</feature>
<sequence>MEQLEVQAIDFEEFLDVIDVSRTMADIDLETSNSVFEILENWNAHLQSENIKLKQEGRSPGGPTRRGPTP</sequence>
<comment type="caution">
    <text evidence="2">The sequence shown here is derived from an EMBL/GenBank/DDBJ whole genome shotgun (WGS) entry which is preliminary data.</text>
</comment>
<reference evidence="3" key="1">
    <citation type="submission" date="2023-07" db="EMBL/GenBank/DDBJ databases">
        <title>Genome sequencing of Purple Non-Sulfur Bacteria from various extreme environments.</title>
        <authorList>
            <person name="Mayer M."/>
        </authorList>
    </citation>
    <scope>NUCLEOTIDE SEQUENCE [LARGE SCALE GENOMIC DNA]</scope>
    <source>
        <strain evidence="3">DSM 17935</strain>
    </source>
</reference>
<organism evidence="2 3">
    <name type="scientific">Rhodobium gokarnense</name>
    <dbReference type="NCBI Taxonomy" id="364296"/>
    <lineage>
        <taxon>Bacteria</taxon>
        <taxon>Pseudomonadati</taxon>
        <taxon>Pseudomonadota</taxon>
        <taxon>Alphaproteobacteria</taxon>
        <taxon>Hyphomicrobiales</taxon>
        <taxon>Rhodobiaceae</taxon>
        <taxon>Rhodobium</taxon>
    </lineage>
</organism>
<feature type="region of interest" description="Disordered" evidence="1">
    <location>
        <begin position="50"/>
        <end position="70"/>
    </location>
</feature>
<evidence type="ECO:0000313" key="2">
    <source>
        <dbReference type="EMBL" id="MCW2308867.1"/>
    </source>
</evidence>
<evidence type="ECO:0000313" key="3">
    <source>
        <dbReference type="Proteomes" id="UP001209755"/>
    </source>
</evidence>